<comment type="caution">
    <text evidence="1">The sequence shown here is derived from an EMBL/GenBank/DDBJ whole genome shotgun (WGS) entry which is preliminary data.</text>
</comment>
<dbReference type="STRING" id="28128.HMPREF3226_00911"/>
<dbReference type="eggNOG" id="COG2244">
    <property type="taxonomic scope" value="Bacteria"/>
</dbReference>
<accession>A0A133QD85</accession>
<dbReference type="Pfam" id="PF14907">
    <property type="entry name" value="NTP_transf_5"/>
    <property type="match status" value="1"/>
</dbReference>
<dbReference type="OrthoDB" id="9812148at2"/>
<evidence type="ECO:0000313" key="1">
    <source>
        <dbReference type="EMBL" id="KXA40866.1"/>
    </source>
</evidence>
<reference evidence="2" key="1">
    <citation type="submission" date="2016-01" db="EMBL/GenBank/DDBJ databases">
        <authorList>
            <person name="Mitreva M."/>
            <person name="Pepin K.H."/>
            <person name="Mihindukulasuriya K.A."/>
            <person name="Fulton R."/>
            <person name="Fronick C."/>
            <person name="O'Laughlin M."/>
            <person name="Miner T."/>
            <person name="Herter B."/>
            <person name="Rosa B.A."/>
            <person name="Cordes M."/>
            <person name="Tomlinson C."/>
            <person name="Wollam A."/>
            <person name="Palsikar V.B."/>
            <person name="Mardis E.R."/>
            <person name="Wilson R.K."/>
        </authorList>
    </citation>
    <scope>NUCLEOTIDE SEQUENCE [LARGE SCALE GENOMIC DNA]</scope>
    <source>
        <strain evidence="2">MJR7716</strain>
    </source>
</reference>
<dbReference type="Proteomes" id="UP000070533">
    <property type="component" value="Unassembled WGS sequence"/>
</dbReference>
<organism evidence="1 2">
    <name type="scientific">Prevotella corporis</name>
    <dbReference type="NCBI Taxonomy" id="28128"/>
    <lineage>
        <taxon>Bacteria</taxon>
        <taxon>Pseudomonadati</taxon>
        <taxon>Bacteroidota</taxon>
        <taxon>Bacteroidia</taxon>
        <taxon>Bacteroidales</taxon>
        <taxon>Prevotellaceae</taxon>
        <taxon>Prevotella</taxon>
    </lineage>
</organism>
<proteinExistence type="predicted"/>
<sequence>MEYNEKVNDYFEFVRFCLNDNYKEPESIMKMDWDGLYQFGREQTIMGILFQGIKKLEKSQFKPDAKYIMMFYHYYINIERVNRQVYKDAVKITKDFKEKFDLDTCVMKGQANALMYPDPFMRTPGDIDLWVDAAADEIIKIARRLDAKSEIGYHHIQVRYSKTPVELHFFPSFMGNLFYEYRMRKYFNLHKKEQFQNKKQLPEKIGIINTLTPDFDRIFQMSHLMHHFFFEGIGLRQMIDYYYLLKQGTTTDEKAETIANLKRFNMFKFASAVMYIMKEDLGLEDKYLLMEPNKKIGKLLEKEIILSGNFGFHDKRFSFSGKSVYEQYFVEIYRNLHFAFEFPAETIWGRPLSRWWHMIYKAKLRRSID</sequence>
<evidence type="ECO:0000313" key="2">
    <source>
        <dbReference type="Proteomes" id="UP000070533"/>
    </source>
</evidence>
<dbReference type="RefSeq" id="WP_025875778.1">
    <property type="nucleotide sequence ID" value="NZ_BAAAXP010000049.1"/>
</dbReference>
<dbReference type="AlphaFoldDB" id="A0A133QD85"/>
<dbReference type="InterPro" id="IPR039498">
    <property type="entry name" value="NTP_transf_5"/>
</dbReference>
<protein>
    <recommendedName>
        <fullName evidence="3">Nucleotidyltransferase family protein</fullName>
    </recommendedName>
</protein>
<keyword evidence="2" id="KW-1185">Reference proteome</keyword>
<dbReference type="EMBL" id="LRQG01000056">
    <property type="protein sequence ID" value="KXA40866.1"/>
    <property type="molecule type" value="Genomic_DNA"/>
</dbReference>
<dbReference type="PATRIC" id="fig|28128.5.peg.912"/>
<evidence type="ECO:0008006" key="3">
    <source>
        <dbReference type="Google" id="ProtNLM"/>
    </source>
</evidence>
<gene>
    <name evidence="1" type="ORF">HMPREF3226_00911</name>
</gene>
<name>A0A133QD85_9BACT</name>